<accession>Q8KT43</accession>
<feature type="chain" id="PRO_5004309336" evidence="8">
    <location>
        <begin position="24"/>
        <end position="456"/>
    </location>
</feature>
<evidence type="ECO:0000256" key="3">
    <source>
        <dbReference type="ARBA" id="ARBA00022452"/>
    </source>
</evidence>
<dbReference type="InterPro" id="IPR005017">
    <property type="entry name" value="OMPP1/FadL/TodX"/>
</dbReference>
<keyword evidence="4" id="KW-0812">Transmembrane</keyword>
<keyword evidence="5 8" id="KW-0732">Signal</keyword>
<evidence type="ECO:0000256" key="6">
    <source>
        <dbReference type="ARBA" id="ARBA00023136"/>
    </source>
</evidence>
<dbReference type="GO" id="GO:0015483">
    <property type="term" value="F:long-chain fatty acid transporting porin activity"/>
    <property type="evidence" value="ECO:0007669"/>
    <property type="project" value="TreeGrafter"/>
</dbReference>
<dbReference type="SUPFAM" id="SSF56935">
    <property type="entry name" value="Porins"/>
    <property type="match status" value="1"/>
</dbReference>
<dbReference type="Gene3D" id="2.40.160.60">
    <property type="entry name" value="Outer membrane protein transport protein (OMPP1/FadL/TodX)"/>
    <property type="match status" value="1"/>
</dbReference>
<evidence type="ECO:0000256" key="4">
    <source>
        <dbReference type="ARBA" id="ARBA00022692"/>
    </source>
</evidence>
<dbReference type="GO" id="GO:0009279">
    <property type="term" value="C:cell outer membrane"/>
    <property type="evidence" value="ECO:0007669"/>
    <property type="project" value="UniProtKB-SubCell"/>
</dbReference>
<evidence type="ECO:0000256" key="7">
    <source>
        <dbReference type="ARBA" id="ARBA00023237"/>
    </source>
</evidence>
<dbReference type="EMBL" id="AF506285">
    <property type="protein sequence ID" value="AAM77587.1"/>
    <property type="molecule type" value="Genomic_DNA"/>
</dbReference>
<name>Q8KT43_ECTME</name>
<dbReference type="PANTHER" id="PTHR35093:SF8">
    <property type="entry name" value="OUTER MEMBRANE PROTEIN NMB0088-RELATED"/>
    <property type="match status" value="1"/>
</dbReference>
<protein>
    <submittedName>
        <fullName evidence="9">Toluene transport facilitator TodX-like protein</fullName>
    </submittedName>
</protein>
<comment type="similarity">
    <text evidence="2">Belongs to the OmpP1/FadL family.</text>
</comment>
<organism evidence="9">
    <name type="scientific">Ectopseudomonas mendocina</name>
    <name type="common">Pseudomonas mendocina</name>
    <dbReference type="NCBI Taxonomy" id="300"/>
    <lineage>
        <taxon>Bacteria</taxon>
        <taxon>Pseudomonadati</taxon>
        <taxon>Pseudomonadota</taxon>
        <taxon>Gammaproteobacteria</taxon>
        <taxon>Pseudomonadales</taxon>
        <taxon>Pseudomonadaceae</taxon>
        <taxon>Ectopseudomonas</taxon>
    </lineage>
</organism>
<dbReference type="Pfam" id="PF03349">
    <property type="entry name" value="Toluene_X"/>
    <property type="match status" value="1"/>
</dbReference>
<gene>
    <name evidence="9" type="primary">tmoX</name>
</gene>
<feature type="signal peptide" evidence="8">
    <location>
        <begin position="1"/>
        <end position="23"/>
    </location>
</feature>
<proteinExistence type="inferred from homology"/>
<evidence type="ECO:0000256" key="5">
    <source>
        <dbReference type="ARBA" id="ARBA00022729"/>
    </source>
</evidence>
<dbReference type="PANTHER" id="PTHR35093">
    <property type="entry name" value="OUTER MEMBRANE PROTEIN NMB0088-RELATED"/>
    <property type="match status" value="1"/>
</dbReference>
<keyword evidence="6" id="KW-0472">Membrane</keyword>
<dbReference type="AlphaFoldDB" id="Q8KT43"/>
<reference evidence="9" key="1">
    <citation type="journal article" date="2002" name="J. Bacteriol.">
        <title>Cross-regulation between a novel two-component signal transduction system for catabolism of toluene in Pseudomonas mendocina and the TodST system from Pseudomonas putida.</title>
        <authorList>
            <person name="Ramos-Gonzalez M.I."/>
            <person name="Olson M."/>
            <person name="Gatenby A.A."/>
            <person name="Mosqueda G."/>
            <person name="Manzanera M."/>
            <person name="Campos M.J."/>
            <person name="Vichez S."/>
            <person name="Ramos J.L."/>
        </authorList>
    </citation>
    <scope>NUCLEOTIDE SEQUENCE</scope>
    <source>
        <strain evidence="9">KR1</strain>
    </source>
</reference>
<comment type="subcellular location">
    <subcellularLocation>
        <location evidence="1">Cell outer membrane</location>
        <topology evidence="1">Multi-pass membrane protein</topology>
    </subcellularLocation>
</comment>
<sequence length="456" mass="48464">MIKMKIASVLVLPLSGYAFSVHATQVFDLEGYGAISRAMGGTSSSYYTGNAALISNPATLSLAPDGSQFELGPDIVSTDIEVRDSSGAKVKSSTESNNRGPYIGPQLSYVTQLDDWRFGAGLFVSSGLGTEYGSNSFLSQTENGTQTSFDNSSRLIVLRAPVGFSYQVTPQLTVGASADLVWTSLNLELLLPSSQVGALAAQGNLSGDLVAPLAGFVGAGGAAHFSLSRNNPVGGAVDAIGWGGRLGLTYKLTDKTVLGAMYNFKTSVGDLEGTATLSAISGDGAVLPLHGDIRVKDFEMPASLTFGFAHQFNERWLVAADVKRVYWSDVMEDISVDFKSQSGGIDIELPHNYQDITVASIGTAYRVNDKLTLRAGYSYAQQALDSRLILPVIPAYLKKHVSLGSDYSFDKKSKLNLAISFGLKESLNTPSYLSGTETLKQSHSQINAVVSYSKSF</sequence>
<evidence type="ECO:0000256" key="2">
    <source>
        <dbReference type="ARBA" id="ARBA00008163"/>
    </source>
</evidence>
<evidence type="ECO:0000313" key="9">
    <source>
        <dbReference type="EMBL" id="AAM77587.1"/>
    </source>
</evidence>
<reference evidence="9" key="2">
    <citation type="submission" date="2002-04" db="EMBL/GenBank/DDBJ databases">
        <authorList>
            <person name="Olson M.M."/>
        </authorList>
    </citation>
    <scope>NUCLEOTIDE SEQUENCE</scope>
    <source>
        <strain evidence="9">KR1</strain>
    </source>
</reference>
<evidence type="ECO:0000256" key="1">
    <source>
        <dbReference type="ARBA" id="ARBA00004571"/>
    </source>
</evidence>
<evidence type="ECO:0000256" key="8">
    <source>
        <dbReference type="SAM" id="SignalP"/>
    </source>
</evidence>
<keyword evidence="7" id="KW-0998">Cell outer membrane</keyword>
<keyword evidence="3" id="KW-1134">Transmembrane beta strand</keyword>